<dbReference type="EMBL" id="KN833038">
    <property type="protein sequence ID" value="KIM76095.1"/>
    <property type="molecule type" value="Genomic_DNA"/>
</dbReference>
<dbReference type="PROSITE" id="PS50600">
    <property type="entry name" value="ULP_PROTEASE"/>
    <property type="match status" value="1"/>
</dbReference>
<organism evidence="7 8">
    <name type="scientific">Piloderma croceum (strain F 1598)</name>
    <dbReference type="NCBI Taxonomy" id="765440"/>
    <lineage>
        <taxon>Eukaryota</taxon>
        <taxon>Fungi</taxon>
        <taxon>Dikarya</taxon>
        <taxon>Basidiomycota</taxon>
        <taxon>Agaricomycotina</taxon>
        <taxon>Agaricomycetes</taxon>
        <taxon>Agaricomycetidae</taxon>
        <taxon>Atheliales</taxon>
        <taxon>Atheliaceae</taxon>
        <taxon>Piloderma</taxon>
    </lineage>
</organism>
<feature type="domain" description="Ubiquitin-like protease family profile" evidence="6">
    <location>
        <begin position="684"/>
        <end position="860"/>
    </location>
</feature>
<protein>
    <recommendedName>
        <fullName evidence="6">Ubiquitin-like protease family profile domain-containing protein</fullName>
    </recommendedName>
</protein>
<dbReference type="PANTHER" id="PTHR46468:SF1">
    <property type="entry name" value="SENTRIN-SPECIFIC PROTEASE 8"/>
    <property type="match status" value="1"/>
</dbReference>
<keyword evidence="8" id="KW-1185">Reference proteome</keyword>
<dbReference type="GO" id="GO:0000338">
    <property type="term" value="P:protein deneddylation"/>
    <property type="evidence" value="ECO:0007669"/>
    <property type="project" value="TreeGrafter"/>
</dbReference>
<dbReference type="Proteomes" id="UP000054166">
    <property type="component" value="Unassembled WGS sequence"/>
</dbReference>
<comment type="similarity">
    <text evidence="1">Belongs to the peptidase C48 family.</text>
</comment>
<evidence type="ECO:0000256" key="4">
    <source>
        <dbReference type="ARBA" id="ARBA00022807"/>
    </source>
</evidence>
<dbReference type="STRING" id="765440.A0A0C3EUB7"/>
<name>A0A0C3EUB7_PILCF</name>
<dbReference type="GO" id="GO:0008234">
    <property type="term" value="F:cysteine-type peptidase activity"/>
    <property type="evidence" value="ECO:0007669"/>
    <property type="project" value="UniProtKB-KW"/>
</dbReference>
<dbReference type="Pfam" id="PF02902">
    <property type="entry name" value="Peptidase_C48"/>
    <property type="match status" value="1"/>
</dbReference>
<dbReference type="PANTHER" id="PTHR46468">
    <property type="entry name" value="SENTRIN-SPECIFIC PROTEASE 8"/>
    <property type="match status" value="1"/>
</dbReference>
<feature type="region of interest" description="Disordered" evidence="5">
    <location>
        <begin position="229"/>
        <end position="302"/>
    </location>
</feature>
<dbReference type="InterPro" id="IPR003653">
    <property type="entry name" value="Peptidase_C48_C"/>
</dbReference>
<dbReference type="SUPFAM" id="SSF54001">
    <property type="entry name" value="Cysteine proteinases"/>
    <property type="match status" value="1"/>
</dbReference>
<proteinExistence type="inferred from homology"/>
<reference evidence="8" key="2">
    <citation type="submission" date="2015-01" db="EMBL/GenBank/DDBJ databases">
        <title>Evolutionary Origins and Diversification of the Mycorrhizal Mutualists.</title>
        <authorList>
            <consortium name="DOE Joint Genome Institute"/>
            <consortium name="Mycorrhizal Genomics Consortium"/>
            <person name="Kohler A."/>
            <person name="Kuo A."/>
            <person name="Nagy L.G."/>
            <person name="Floudas D."/>
            <person name="Copeland A."/>
            <person name="Barry K.W."/>
            <person name="Cichocki N."/>
            <person name="Veneault-Fourrey C."/>
            <person name="LaButti K."/>
            <person name="Lindquist E.A."/>
            <person name="Lipzen A."/>
            <person name="Lundell T."/>
            <person name="Morin E."/>
            <person name="Murat C."/>
            <person name="Riley R."/>
            <person name="Ohm R."/>
            <person name="Sun H."/>
            <person name="Tunlid A."/>
            <person name="Henrissat B."/>
            <person name="Grigoriev I.V."/>
            <person name="Hibbett D.S."/>
            <person name="Martin F."/>
        </authorList>
    </citation>
    <scope>NUCLEOTIDE SEQUENCE [LARGE SCALE GENOMIC DNA]</scope>
    <source>
        <strain evidence="8">F 1598</strain>
    </source>
</reference>
<dbReference type="OrthoDB" id="1939479at2759"/>
<evidence type="ECO:0000313" key="8">
    <source>
        <dbReference type="Proteomes" id="UP000054166"/>
    </source>
</evidence>
<dbReference type="AlphaFoldDB" id="A0A0C3EUB7"/>
<dbReference type="GO" id="GO:0006508">
    <property type="term" value="P:proteolysis"/>
    <property type="evidence" value="ECO:0007669"/>
    <property type="project" value="UniProtKB-KW"/>
</dbReference>
<evidence type="ECO:0000256" key="2">
    <source>
        <dbReference type="ARBA" id="ARBA00022670"/>
    </source>
</evidence>
<sequence>MSILVNDFLPHYRFWSHDEARPSKDHIRVTRQGHDLWSADNVIHRRSQPNHYKVYYIDADKKSRYHTVDYAQSSCTCTQFSLRGKYYAAKGDSMAGKAAQSSYKSTPGQPQQPHDDATTLKLDKILQSLGSANYCPSHLIYQENDHDSTDSPVSPVGQIPKPFMNRQPGSSNILKSFISPSRVITKPGPSGPVTPVHIGRHSKLPVYNHHGSPGRKITTFERVRFKKEHSYSAAVRSPSPSPLPKVHNNRSNDKGRGKSSIQISDDNSLLPLPPPLLSQSLLPKASKGRIQDKGKGKASAHAYKPSLDSLLSSDDPEAEEVWLNPQFTELHVQWDNHGSTWESLVQLLCQLAATLNRPYMVILGNGEYEFGKIMRLTDGEHNNPHFWENFPKNGSGLLPQSYQSPFRSLMELADKLPTLNGVLFLRCKGNQNAHAILNEHLFAPGYCITHDFLARNVEEEVDEYADICLADYVAQFLNKSRPKLMPSMQYFRQADDIRHYNNDNDVVNAHIFGAVFLALCIVLGIPLSTMAASLVQVHKILSALLHEYQDRNLGGLTRGTVLELLRPLDSHLQSRLAYASNITLWAPFPDDLCNTTSIYTESEQLGSSPNSFAMALSHLSSSPFHSPIHLTPTPATFISPEMTLYASMTSSIDPQIFDEVDAVMHSQSETIRFKIPKTLRHAAVQMPQHDFCRLRPSQWLNDEVVNAYVALLDANTPDNILFVSSFFMSQLHSGGYRKVTRFLKGVSGQPQQGLLTGKASMVIFPISEPVDRRADDPGLHWTLGVLHCWQREAVYYDSFPVSSGFDIFRKHAREYIMGRGGTENVRQEELDAWTYHHAPTPLQNNGCDCGAFLCANMLSVSFGLPHFAQKDIPNIRKHIALQLHRGAIYIPEYNIPKPLPVPVSTTQEDINAAQVLLSLGTPTPEPPERERHAVRFDHEVQVQVFRRTVRASGTRDGDSYIENLGGGSDV</sequence>
<dbReference type="InterPro" id="IPR038765">
    <property type="entry name" value="Papain-like_cys_pep_sf"/>
</dbReference>
<evidence type="ECO:0000259" key="6">
    <source>
        <dbReference type="PROSITE" id="PS50600"/>
    </source>
</evidence>
<keyword evidence="3" id="KW-0378">Hydrolase</keyword>
<evidence type="ECO:0000256" key="1">
    <source>
        <dbReference type="ARBA" id="ARBA00005234"/>
    </source>
</evidence>
<dbReference type="HOGENOM" id="CLU_305671_0_0_1"/>
<dbReference type="Gene3D" id="3.40.395.10">
    <property type="entry name" value="Adenoviral Proteinase, Chain A"/>
    <property type="match status" value="1"/>
</dbReference>
<evidence type="ECO:0000313" key="7">
    <source>
        <dbReference type="EMBL" id="KIM76095.1"/>
    </source>
</evidence>
<evidence type="ECO:0000256" key="5">
    <source>
        <dbReference type="SAM" id="MobiDB-lite"/>
    </source>
</evidence>
<dbReference type="GO" id="GO:0019784">
    <property type="term" value="F:deNEDDylase activity"/>
    <property type="evidence" value="ECO:0007669"/>
    <property type="project" value="InterPro"/>
</dbReference>
<accession>A0A0C3EUB7</accession>
<dbReference type="InterPro" id="IPR044613">
    <property type="entry name" value="Nep1/2-like"/>
</dbReference>
<gene>
    <name evidence="7" type="ORF">PILCRDRAFT_13005</name>
</gene>
<dbReference type="InParanoid" id="A0A0C3EUB7"/>
<keyword evidence="2" id="KW-0645">Protease</keyword>
<evidence type="ECO:0000256" key="3">
    <source>
        <dbReference type="ARBA" id="ARBA00022801"/>
    </source>
</evidence>
<keyword evidence="4" id="KW-0788">Thiol protease</keyword>
<reference evidence="7 8" key="1">
    <citation type="submission" date="2014-04" db="EMBL/GenBank/DDBJ databases">
        <authorList>
            <consortium name="DOE Joint Genome Institute"/>
            <person name="Kuo A."/>
            <person name="Tarkka M."/>
            <person name="Buscot F."/>
            <person name="Kohler A."/>
            <person name="Nagy L.G."/>
            <person name="Floudas D."/>
            <person name="Copeland A."/>
            <person name="Barry K.W."/>
            <person name="Cichocki N."/>
            <person name="Veneault-Fourrey C."/>
            <person name="LaButti K."/>
            <person name="Lindquist E.A."/>
            <person name="Lipzen A."/>
            <person name="Lundell T."/>
            <person name="Morin E."/>
            <person name="Murat C."/>
            <person name="Sun H."/>
            <person name="Tunlid A."/>
            <person name="Henrissat B."/>
            <person name="Grigoriev I.V."/>
            <person name="Hibbett D.S."/>
            <person name="Martin F."/>
            <person name="Nordberg H.P."/>
            <person name="Cantor M.N."/>
            <person name="Hua S.X."/>
        </authorList>
    </citation>
    <scope>NUCLEOTIDE SEQUENCE [LARGE SCALE GENOMIC DNA]</scope>
    <source>
        <strain evidence="7 8">F 1598</strain>
    </source>
</reference>